<feature type="domain" description="AAA+ ATPase" evidence="1">
    <location>
        <begin position="242"/>
        <end position="550"/>
    </location>
</feature>
<reference evidence="2 3" key="1">
    <citation type="submission" date="2020-08" db="EMBL/GenBank/DDBJ databases">
        <title>Sequencing the genomes of 1000 actinobacteria strains.</title>
        <authorList>
            <person name="Klenk H.-P."/>
        </authorList>
    </citation>
    <scope>NUCLEOTIDE SEQUENCE [LARGE SCALE GENOMIC DNA]</scope>
    <source>
        <strain evidence="2 3">DSM 44551</strain>
    </source>
</reference>
<sequence length="604" mass="67021">MERYLATRLYEHITWTTGSAPGPAEVRSWERSLPVLVKDLMDAGLGKVEVTVEYGLPLSSKRVDAVLSGVHPKTGEDSHVVVELKQWSKAKAWDEDPTLVQVDAPYGPLLHPVLQVRDYCEYIGGFVSSVQEQQIRGAAYLHNADDESVADLFELPGTPHGELFTRQRRGEFLDFLRSLLAPKSGAPAADRLHSGRWSPSRQLMKVAADEVKSREQFVLLDEQHTAYRTVMHAVERAHASDIKTVVIISGGPGSGKSVIALSLLGELYRNGTTALHATGSRSFTQTMRKVAGKGSTRVQKLFAYFNSFMEAQRNGFDVLICDEAHRIRETSANRYTKARLRTGRPQIDELVSAARVPVFLLDEHQVVRPQEMGTVQAIRAHAESKGLKVEHVSLDGQFRCGGSEKYERWVLRLLGLEAGGPIPWSADEDMFRLAVADSPAEMEERLRPALAEGESARISAGFCWPWSKVRSDGTLEKDVRIGDWHRPWNNKADREVGGAPPSALWATAEGGFDQVGCVYTAQGFEYDWSGVILGPDLLFRDGRLIVDRKANKDPDLRKSMTDEEAGALVRNIYKVLLTRGMKGTILYSTDAETQEFLRGLIPAA</sequence>
<organism evidence="2 3">
    <name type="scientific">Nocardiopsis composta</name>
    <dbReference type="NCBI Taxonomy" id="157465"/>
    <lineage>
        <taxon>Bacteria</taxon>
        <taxon>Bacillati</taxon>
        <taxon>Actinomycetota</taxon>
        <taxon>Actinomycetes</taxon>
        <taxon>Streptosporangiales</taxon>
        <taxon>Nocardiopsidaceae</taxon>
        <taxon>Nocardiopsis</taxon>
    </lineage>
</organism>
<dbReference type="EMBL" id="JACHDB010000001">
    <property type="protein sequence ID" value="MBB5435038.1"/>
    <property type="molecule type" value="Genomic_DNA"/>
</dbReference>
<gene>
    <name evidence="2" type="ORF">HDA36_005122</name>
</gene>
<dbReference type="AlphaFoldDB" id="A0A7W8VGD5"/>
<dbReference type="SMART" id="SM00382">
    <property type="entry name" value="AAA"/>
    <property type="match status" value="1"/>
</dbReference>
<dbReference type="InterPro" id="IPR018647">
    <property type="entry name" value="SLFN_3-like_DNA/RNA_helicase"/>
</dbReference>
<dbReference type="InterPro" id="IPR003593">
    <property type="entry name" value="AAA+_ATPase"/>
</dbReference>
<protein>
    <recommendedName>
        <fullName evidence="1">AAA+ ATPase domain-containing protein</fullName>
    </recommendedName>
</protein>
<name>A0A7W8VGD5_9ACTN</name>
<dbReference type="Proteomes" id="UP000572635">
    <property type="component" value="Unassembled WGS sequence"/>
</dbReference>
<evidence type="ECO:0000313" key="3">
    <source>
        <dbReference type="Proteomes" id="UP000572635"/>
    </source>
</evidence>
<dbReference type="InterPro" id="IPR027417">
    <property type="entry name" value="P-loop_NTPase"/>
</dbReference>
<comment type="caution">
    <text evidence="2">The sequence shown here is derived from an EMBL/GenBank/DDBJ whole genome shotgun (WGS) entry which is preliminary data.</text>
</comment>
<evidence type="ECO:0000313" key="2">
    <source>
        <dbReference type="EMBL" id="MBB5435038.1"/>
    </source>
</evidence>
<evidence type="ECO:0000259" key="1">
    <source>
        <dbReference type="SMART" id="SM00382"/>
    </source>
</evidence>
<dbReference type="RefSeq" id="WP_221331664.1">
    <property type="nucleotide sequence ID" value="NZ_BAAAJD010000008.1"/>
</dbReference>
<dbReference type="Gene3D" id="3.40.50.300">
    <property type="entry name" value="P-loop containing nucleotide triphosphate hydrolases"/>
    <property type="match status" value="1"/>
</dbReference>
<proteinExistence type="predicted"/>
<keyword evidence="3" id="KW-1185">Reference proteome</keyword>
<accession>A0A7W8VGD5</accession>
<dbReference type="SUPFAM" id="SSF52540">
    <property type="entry name" value="P-loop containing nucleoside triphosphate hydrolases"/>
    <property type="match status" value="1"/>
</dbReference>
<dbReference type="Pfam" id="PF09848">
    <property type="entry name" value="SLFN-g3_helicase"/>
    <property type="match status" value="1"/>
</dbReference>
<dbReference type="CDD" id="cd00009">
    <property type="entry name" value="AAA"/>
    <property type="match status" value="1"/>
</dbReference>